<feature type="compositionally biased region" description="Pro residues" evidence="1">
    <location>
        <begin position="57"/>
        <end position="70"/>
    </location>
</feature>
<proteinExistence type="predicted"/>
<keyword evidence="3" id="KW-1185">Reference proteome</keyword>
<dbReference type="EMBL" id="MCGE01000015">
    <property type="protein sequence ID" value="ORZ14199.1"/>
    <property type="molecule type" value="Genomic_DNA"/>
</dbReference>
<feature type="region of interest" description="Disordered" evidence="1">
    <location>
        <begin position="1"/>
        <end position="95"/>
    </location>
</feature>
<comment type="caution">
    <text evidence="2">The sequence shown here is derived from an EMBL/GenBank/DDBJ whole genome shotgun (WGS) entry which is preliminary data.</text>
</comment>
<dbReference type="AlphaFoldDB" id="A0A1X2ID16"/>
<evidence type="ECO:0000313" key="2">
    <source>
        <dbReference type="EMBL" id="ORZ14199.1"/>
    </source>
</evidence>
<sequence>MWLSQRFSAINKQLRKPTKSQSTTLPRKRSNGIATPFTPLKTTTSSTLPHHHLATPPESPDIPGTTPPPLVLSTSKTTVPTTDPATTNSSPNDKNAHLCPQNIPLEIMVVGAAQVTKSAAIRLGLGDVRPVRSKYKGTAKPKPCKHVYYMMYDLSFAYFSY</sequence>
<organism evidence="2 3">
    <name type="scientific">Absidia repens</name>
    <dbReference type="NCBI Taxonomy" id="90262"/>
    <lineage>
        <taxon>Eukaryota</taxon>
        <taxon>Fungi</taxon>
        <taxon>Fungi incertae sedis</taxon>
        <taxon>Mucoromycota</taxon>
        <taxon>Mucoromycotina</taxon>
        <taxon>Mucoromycetes</taxon>
        <taxon>Mucorales</taxon>
        <taxon>Cunninghamellaceae</taxon>
        <taxon>Absidia</taxon>
    </lineage>
</organism>
<dbReference type="Proteomes" id="UP000193560">
    <property type="component" value="Unassembled WGS sequence"/>
</dbReference>
<reference evidence="2 3" key="1">
    <citation type="submission" date="2016-07" db="EMBL/GenBank/DDBJ databases">
        <title>Pervasive Adenine N6-methylation of Active Genes in Fungi.</title>
        <authorList>
            <consortium name="DOE Joint Genome Institute"/>
            <person name="Mondo S.J."/>
            <person name="Dannebaum R.O."/>
            <person name="Kuo R.C."/>
            <person name="Labutti K."/>
            <person name="Haridas S."/>
            <person name="Kuo A."/>
            <person name="Salamov A."/>
            <person name="Ahrendt S.R."/>
            <person name="Lipzen A."/>
            <person name="Sullivan W."/>
            <person name="Andreopoulos W.B."/>
            <person name="Clum A."/>
            <person name="Lindquist E."/>
            <person name="Daum C."/>
            <person name="Ramamoorthy G.K."/>
            <person name="Gryganskyi A."/>
            <person name="Culley D."/>
            <person name="Magnuson J.K."/>
            <person name="James T.Y."/>
            <person name="O'Malley M.A."/>
            <person name="Stajich J.E."/>
            <person name="Spatafora J.W."/>
            <person name="Visel A."/>
            <person name="Grigoriev I.V."/>
        </authorList>
    </citation>
    <scope>NUCLEOTIDE SEQUENCE [LARGE SCALE GENOMIC DNA]</scope>
    <source>
        <strain evidence="2 3">NRRL 1336</strain>
    </source>
</reference>
<feature type="compositionally biased region" description="Low complexity" evidence="1">
    <location>
        <begin position="34"/>
        <end position="48"/>
    </location>
</feature>
<accession>A0A1X2ID16</accession>
<evidence type="ECO:0000256" key="1">
    <source>
        <dbReference type="SAM" id="MobiDB-lite"/>
    </source>
</evidence>
<protein>
    <submittedName>
        <fullName evidence="2">Uncharacterized protein</fullName>
    </submittedName>
</protein>
<name>A0A1X2ID16_9FUNG</name>
<gene>
    <name evidence="2" type="ORF">BCR42DRAFT_63506</name>
</gene>
<feature type="compositionally biased region" description="Low complexity" evidence="1">
    <location>
        <begin position="71"/>
        <end position="87"/>
    </location>
</feature>
<feature type="compositionally biased region" description="Polar residues" evidence="1">
    <location>
        <begin position="1"/>
        <end position="11"/>
    </location>
</feature>
<evidence type="ECO:0000313" key="3">
    <source>
        <dbReference type="Proteomes" id="UP000193560"/>
    </source>
</evidence>